<dbReference type="STRING" id="1130798.LBLM1_04525"/>
<evidence type="ECO:0000259" key="2">
    <source>
        <dbReference type="Pfam" id="PF02481"/>
    </source>
</evidence>
<dbReference type="InterPro" id="IPR003488">
    <property type="entry name" value="DprA"/>
</dbReference>
<dbReference type="InterPro" id="IPR057666">
    <property type="entry name" value="DrpA_SLOG"/>
</dbReference>
<dbReference type="Proteomes" id="UP000003645">
    <property type="component" value="Chromosome"/>
</dbReference>
<name>A0A0D4CKG0_LIMMU</name>
<dbReference type="SUPFAM" id="SSF102405">
    <property type="entry name" value="MCP/YpsA-like"/>
    <property type="match status" value="1"/>
</dbReference>
<evidence type="ECO:0000313" key="4">
    <source>
        <dbReference type="Proteomes" id="UP000003645"/>
    </source>
</evidence>
<feature type="domain" description="Smf/DprA SLOG" evidence="2">
    <location>
        <begin position="75"/>
        <end position="283"/>
    </location>
</feature>
<protein>
    <submittedName>
        <fullName evidence="3">DNA processing protein DprA</fullName>
    </submittedName>
</protein>
<dbReference type="OrthoDB" id="9785707at2"/>
<dbReference type="HOGENOM" id="CLU_029601_3_3_9"/>
<dbReference type="EMBL" id="CP011013">
    <property type="protein sequence ID" value="AJT50381.1"/>
    <property type="molecule type" value="Genomic_DNA"/>
</dbReference>
<dbReference type="PANTHER" id="PTHR43022">
    <property type="entry name" value="PROTEIN SMF"/>
    <property type="match status" value="1"/>
</dbReference>
<accession>A0A0D4CKG0</accession>
<organism evidence="3 4">
    <name type="scientific">Limosilactobacillus mucosae LM1</name>
    <dbReference type="NCBI Taxonomy" id="1130798"/>
    <lineage>
        <taxon>Bacteria</taxon>
        <taxon>Bacillati</taxon>
        <taxon>Bacillota</taxon>
        <taxon>Bacilli</taxon>
        <taxon>Lactobacillales</taxon>
        <taxon>Lactobacillaceae</taxon>
        <taxon>Limosilactobacillus</taxon>
    </lineage>
</organism>
<evidence type="ECO:0000313" key="3">
    <source>
        <dbReference type="EMBL" id="AJT50381.1"/>
    </source>
</evidence>
<dbReference type="KEGG" id="lmu:LBLM1_04525"/>
<evidence type="ECO:0000256" key="1">
    <source>
        <dbReference type="ARBA" id="ARBA00006525"/>
    </source>
</evidence>
<gene>
    <name evidence="3" type="ORF">LBLM1_04525</name>
</gene>
<dbReference type="NCBIfam" id="TIGR00732">
    <property type="entry name" value="dprA"/>
    <property type="match status" value="1"/>
</dbReference>
<dbReference type="PANTHER" id="PTHR43022:SF1">
    <property type="entry name" value="PROTEIN SMF"/>
    <property type="match status" value="1"/>
</dbReference>
<keyword evidence="4" id="KW-1185">Reference proteome</keyword>
<dbReference type="AlphaFoldDB" id="A0A0D4CKG0"/>
<reference evidence="3 4" key="1">
    <citation type="journal article" date="2012" name="J. Bacteriol.">
        <title>Genome sequence of Lactobacillus mucosae LM1, isolated from piglet feces.</title>
        <authorList>
            <person name="Lee J.H."/>
            <person name="Valeriano V.D."/>
            <person name="Shin Y.R."/>
            <person name="Chae J.P."/>
            <person name="Kim G.B."/>
            <person name="Ham J.S."/>
            <person name="Chun J."/>
            <person name="Kang D.K."/>
        </authorList>
    </citation>
    <scope>NUCLEOTIDE SEQUENCE [LARGE SCALE GENOMIC DNA]</scope>
    <source>
        <strain evidence="3 4">LM1</strain>
    </source>
</reference>
<sequence>MHLREFILRLSLCSCLSRRMKYRLLMAAIQQKQITNLAKLTDHLNITFNKRMQWFDEWFSQELRRQTEQNLSMPFITPLDTIYPQRLREIYDPPLVLYYHGNLKLLQYPCLAVVGSRNITKYGEQAINQLLPGVVSSQVAIVSGLAKGVDGLAHQITLLDGGAAIAVIGTGLDGSYPRCNAFLQRQIAQSGLLLTEYPLATTPYPNNFPERNRIIAGLCHACLVVEGSRRSGSLITANLALQDNRNVGAVPGPIDSPMSLGANELIAAGARPILSSQDILEELPDWLFSAK</sequence>
<dbReference type="Gene3D" id="3.40.50.450">
    <property type="match status" value="1"/>
</dbReference>
<dbReference type="Pfam" id="PF02481">
    <property type="entry name" value="DNA_processg_A"/>
    <property type="match status" value="1"/>
</dbReference>
<comment type="similarity">
    <text evidence="1">Belongs to the DprA/Smf family.</text>
</comment>
<dbReference type="GO" id="GO:0009294">
    <property type="term" value="P:DNA-mediated transformation"/>
    <property type="evidence" value="ECO:0007669"/>
    <property type="project" value="InterPro"/>
</dbReference>
<proteinExistence type="inferred from homology"/>
<dbReference type="RefSeq" id="WP_039944920.1">
    <property type="nucleotide sequence ID" value="NZ_CP011013.1"/>
</dbReference>